<dbReference type="AlphaFoldDB" id="A0A182HXX9"/>
<sequence>MVTGTKFLSVPPGPGGIGHLPQHFVLARKIENIISLFTAWFAHKLELMKVRPRLITSVPQEADSLPCSI</sequence>
<keyword evidence="2" id="KW-1185">Reference proteome</keyword>
<organism evidence="1 2">
    <name type="scientific">Anopheles arabiensis</name>
    <name type="common">Mosquito</name>
    <dbReference type="NCBI Taxonomy" id="7173"/>
    <lineage>
        <taxon>Eukaryota</taxon>
        <taxon>Metazoa</taxon>
        <taxon>Ecdysozoa</taxon>
        <taxon>Arthropoda</taxon>
        <taxon>Hexapoda</taxon>
        <taxon>Insecta</taxon>
        <taxon>Pterygota</taxon>
        <taxon>Neoptera</taxon>
        <taxon>Endopterygota</taxon>
        <taxon>Diptera</taxon>
        <taxon>Nematocera</taxon>
        <taxon>Culicoidea</taxon>
        <taxon>Culicidae</taxon>
        <taxon>Anophelinae</taxon>
        <taxon>Anopheles</taxon>
    </lineage>
</organism>
<protein>
    <submittedName>
        <fullName evidence="1">Uncharacterized protein</fullName>
    </submittedName>
</protein>
<dbReference type="EMBL" id="APCN01006218">
    <property type="status" value="NOT_ANNOTATED_CDS"/>
    <property type="molecule type" value="Genomic_DNA"/>
</dbReference>
<accession>A0A182HXX9</accession>
<name>A0A182HXX9_ANOAR</name>
<reference evidence="1" key="1">
    <citation type="submission" date="2022-08" db="UniProtKB">
        <authorList>
            <consortium name="EnsemblMetazoa"/>
        </authorList>
    </citation>
    <scope>IDENTIFICATION</scope>
    <source>
        <strain evidence="1">Dongola</strain>
    </source>
</reference>
<dbReference type="EnsemblMetazoa" id="AARA006157-RA">
    <property type="protein sequence ID" value="AARA006157-PA"/>
    <property type="gene ID" value="AARA006157"/>
</dbReference>
<evidence type="ECO:0000313" key="2">
    <source>
        <dbReference type="Proteomes" id="UP000075840"/>
    </source>
</evidence>
<dbReference type="Proteomes" id="UP000075840">
    <property type="component" value="Unassembled WGS sequence"/>
</dbReference>
<proteinExistence type="predicted"/>
<evidence type="ECO:0000313" key="1">
    <source>
        <dbReference type="EnsemblMetazoa" id="AARA006157-PA"/>
    </source>
</evidence>
<dbReference type="VEuPathDB" id="VectorBase:AARA006157"/>